<reference evidence="2 3" key="1">
    <citation type="journal article" date="2015" name="Biotechnol. Bioeng.">
        <title>Genome sequence and phenotypic characterization of Caulobacter segnis.</title>
        <authorList>
            <person name="Patel S."/>
            <person name="Fletcher B."/>
            <person name="Scott D.C."/>
            <person name="Ely B."/>
        </authorList>
    </citation>
    <scope>NUCLEOTIDE SEQUENCE [LARGE SCALE GENOMIC DNA]</scope>
    <source>
        <strain evidence="2 3">ERI-2</strain>
    </source>
</reference>
<dbReference type="SUPFAM" id="SSF46689">
    <property type="entry name" value="Homeodomain-like"/>
    <property type="match status" value="1"/>
</dbReference>
<dbReference type="SUPFAM" id="SSF53098">
    <property type="entry name" value="Ribonuclease H-like"/>
    <property type="match status" value="1"/>
</dbReference>
<dbReference type="Proteomes" id="UP000077407">
    <property type="component" value="Unassembled WGS sequence"/>
</dbReference>
<comment type="caution">
    <text evidence="2">The sequence shown here is derived from an EMBL/GenBank/DDBJ whole genome shotgun (WGS) entry which is preliminary data.</text>
</comment>
<dbReference type="OrthoDB" id="9794201at2"/>
<dbReference type="InterPro" id="IPR009057">
    <property type="entry name" value="Homeodomain-like_sf"/>
</dbReference>
<dbReference type="InterPro" id="IPR012337">
    <property type="entry name" value="RNaseH-like_sf"/>
</dbReference>
<dbReference type="RefSeq" id="WP_063555734.1">
    <property type="nucleotide sequence ID" value="NZ_LITT01000023.1"/>
</dbReference>
<organism evidence="2 3">
    <name type="scientific">Clostridium ljungdahlii</name>
    <dbReference type="NCBI Taxonomy" id="1538"/>
    <lineage>
        <taxon>Bacteria</taxon>
        <taxon>Bacillati</taxon>
        <taxon>Bacillota</taxon>
        <taxon>Clostridia</taxon>
        <taxon>Eubacteriales</taxon>
        <taxon>Clostridiaceae</taxon>
        <taxon>Clostridium</taxon>
    </lineage>
</organism>
<dbReference type="PANTHER" id="PTHR35004:SF7">
    <property type="entry name" value="INTEGRASE PROTEIN"/>
    <property type="match status" value="1"/>
</dbReference>
<dbReference type="PROSITE" id="PS50994">
    <property type="entry name" value="INTEGRASE"/>
    <property type="match status" value="1"/>
</dbReference>
<sequence length="457" mass="52516">MKEDFKYQVIKKLVETNGNKKAAAIRLGCSVRHVNRMVNGYRAKGKDFFVHGNKGRKPINCFSEETRRKIVDLYQTKYHGANFTHYSELLAAYEGISIAPSTINTILMAEHILSPKACRVTKMRVKMELLEKQKSPNLSTDDKLEIDRSIIAIEDAHPRRPRCAYFGEMIQMDASLHLWFGNTKSQLHIAIDDSTGSIVGGYFDEQETLKGYYNVLNQILVQYGIPYMLFTDRRTVFEYKQKKAPTTEDDTFTQFGYACKQLGIEIKTSSVPQAKGRVERLFQTLQSRLPLELELAGVTSLEQANEFLNHYIKEFNTKFALEINHTKSVFEKQPSVDKINLTLAVLADRKIDCGHCVKFNNKYYKLVDANNNPIYFRKGTDALVIKAFNDALYVSVGNKIYGLEELQVHETKSKNFDFVEDTPKKHKRYLPPMSHPWKQASFQAYLEKQAHRASKTC</sequence>
<dbReference type="InterPro" id="IPR036397">
    <property type="entry name" value="RNaseH_sf"/>
</dbReference>
<dbReference type="GO" id="GO:0015074">
    <property type="term" value="P:DNA integration"/>
    <property type="evidence" value="ECO:0007669"/>
    <property type="project" value="InterPro"/>
</dbReference>
<feature type="domain" description="Integrase catalytic" evidence="1">
    <location>
        <begin position="157"/>
        <end position="342"/>
    </location>
</feature>
<dbReference type="PANTHER" id="PTHR35004">
    <property type="entry name" value="TRANSPOSASE RV3428C-RELATED"/>
    <property type="match status" value="1"/>
</dbReference>
<evidence type="ECO:0000313" key="3">
    <source>
        <dbReference type="Proteomes" id="UP000077407"/>
    </source>
</evidence>
<dbReference type="GO" id="GO:0003676">
    <property type="term" value="F:nucleic acid binding"/>
    <property type="evidence" value="ECO:0007669"/>
    <property type="project" value="InterPro"/>
</dbReference>
<protein>
    <submittedName>
        <fullName evidence="2">Integrase core domain protein</fullName>
    </submittedName>
</protein>
<dbReference type="Gene3D" id="3.30.420.10">
    <property type="entry name" value="Ribonuclease H-like superfamily/Ribonuclease H"/>
    <property type="match status" value="1"/>
</dbReference>
<dbReference type="PATRIC" id="fig|1538.10.peg.1916"/>
<proteinExistence type="predicted"/>
<accession>A0A168NUB9</accession>
<dbReference type="InterPro" id="IPR047797">
    <property type="entry name" value="ISNCY_transpos"/>
</dbReference>
<evidence type="ECO:0000259" key="1">
    <source>
        <dbReference type="PROSITE" id="PS50994"/>
    </source>
</evidence>
<dbReference type="NCBIfam" id="NF033594">
    <property type="entry name" value="transpos_ISNCY_2"/>
    <property type="match status" value="1"/>
</dbReference>
<dbReference type="AlphaFoldDB" id="A0A168NUB9"/>
<dbReference type="InterPro" id="IPR001584">
    <property type="entry name" value="Integrase_cat-core"/>
</dbReference>
<dbReference type="EMBL" id="LITT01000023">
    <property type="protein sequence ID" value="OAA86919.1"/>
    <property type="molecule type" value="Genomic_DNA"/>
</dbReference>
<name>A0A168NUB9_9CLOT</name>
<evidence type="ECO:0000313" key="2">
    <source>
        <dbReference type="EMBL" id="OAA86919.1"/>
    </source>
</evidence>
<gene>
    <name evidence="2" type="ORF">WY13_02314</name>
</gene>